<dbReference type="Proteomes" id="UP000005101">
    <property type="component" value="Unassembled WGS sequence"/>
</dbReference>
<evidence type="ECO:0000313" key="2">
    <source>
        <dbReference type="EMBL" id="EFR54544.1"/>
    </source>
</evidence>
<protein>
    <submittedName>
        <fullName evidence="2">Uncharacterized protein</fullName>
    </submittedName>
</protein>
<keyword evidence="1" id="KW-0812">Transmembrane</keyword>
<organism evidence="2 3">
    <name type="scientific">Bacteroides fragilis 3_1_12</name>
    <dbReference type="NCBI Taxonomy" id="457424"/>
    <lineage>
        <taxon>Bacteria</taxon>
        <taxon>Pseudomonadati</taxon>
        <taxon>Bacteroidota</taxon>
        <taxon>Bacteroidia</taxon>
        <taxon>Bacteroidales</taxon>
        <taxon>Bacteroidaceae</taxon>
        <taxon>Bacteroides</taxon>
    </lineage>
</organism>
<reference evidence="2 3" key="1">
    <citation type="submission" date="2008-12" db="EMBL/GenBank/DDBJ databases">
        <title>Annotation of Bacteroides fragilis strain 3_1_12.</title>
        <authorList>
            <consortium name="The Broad Institute Genome Sequencing Platform"/>
            <person name="Ward D."/>
            <person name="Young S.K."/>
            <person name="Kodira C.D."/>
            <person name="Zeng Q."/>
            <person name="Koehrsen M."/>
            <person name="Alvarado L."/>
            <person name="Berlin A."/>
            <person name="Borenstein D."/>
            <person name="Chen Z."/>
            <person name="Engels R."/>
            <person name="Freedman E."/>
            <person name="Gellesch M."/>
            <person name="Goldberg J."/>
            <person name="Griggs A."/>
            <person name="Gujja S."/>
            <person name="Heiman D."/>
            <person name="Hepburn T."/>
            <person name="Howarth C."/>
            <person name="Jen D."/>
            <person name="Larson L."/>
            <person name="Lewis B."/>
            <person name="Mehta T."/>
            <person name="Park D."/>
            <person name="Pearson M."/>
            <person name="Roberts A."/>
            <person name="Saif S."/>
            <person name="Shea T."/>
            <person name="Shenoy N."/>
            <person name="Sisk P."/>
            <person name="Stolte C."/>
            <person name="Sykes S."/>
            <person name="Walk T."/>
            <person name="White J."/>
            <person name="Yandava C."/>
            <person name="Allen-Vercoe E."/>
            <person name="Strauss J."/>
            <person name="Ambrose C."/>
            <person name="Lander E."/>
            <person name="Nusbaum C."/>
            <person name="Galagan J."/>
            <person name="Birren B."/>
        </authorList>
    </citation>
    <scope>NUCLEOTIDE SEQUENCE [LARGE SCALE GENOMIC DNA]</scope>
    <source>
        <strain evidence="2 3">3_1_12</strain>
    </source>
</reference>
<feature type="transmembrane region" description="Helical" evidence="1">
    <location>
        <begin position="6"/>
        <end position="31"/>
    </location>
</feature>
<name>A0ABN0BNR1_BACFG</name>
<evidence type="ECO:0000256" key="1">
    <source>
        <dbReference type="SAM" id="Phobius"/>
    </source>
</evidence>
<evidence type="ECO:0000313" key="3">
    <source>
        <dbReference type="Proteomes" id="UP000005101"/>
    </source>
</evidence>
<keyword evidence="1" id="KW-0472">Membrane</keyword>
<gene>
    <name evidence="2" type="ORF">BFAG_03243</name>
</gene>
<sequence length="39" mass="4772">MFYHYVVILIICFYICQPKLFFTIAKLLYLFQIYTIKGC</sequence>
<keyword evidence="1" id="KW-1133">Transmembrane helix</keyword>
<keyword evidence="3" id="KW-1185">Reference proteome</keyword>
<accession>A0ABN0BNR1</accession>
<proteinExistence type="predicted"/>
<dbReference type="EMBL" id="EQ973215">
    <property type="protein sequence ID" value="EFR54544.1"/>
    <property type="molecule type" value="Genomic_DNA"/>
</dbReference>